<feature type="compositionally biased region" description="Polar residues" evidence="1">
    <location>
        <begin position="42"/>
        <end position="59"/>
    </location>
</feature>
<reference evidence="3" key="2">
    <citation type="submission" date="2021-10" db="EMBL/GenBank/DDBJ databases">
        <title>Phylogenomics reveals ancestral predisposition of the termite-cultivated fungus Termitomyces towards a domesticated lifestyle.</title>
        <authorList>
            <person name="Auxier B."/>
            <person name="Grum-Grzhimaylo A."/>
            <person name="Cardenas M.E."/>
            <person name="Lodge J.D."/>
            <person name="Laessoe T."/>
            <person name="Pedersen O."/>
            <person name="Smith M.E."/>
            <person name="Kuyper T.W."/>
            <person name="Franco-Molano E.A."/>
            <person name="Baroni T.J."/>
            <person name="Aanen D.K."/>
        </authorList>
    </citation>
    <scope>NUCLEOTIDE SEQUENCE</scope>
    <source>
        <strain evidence="3">D49</strain>
    </source>
</reference>
<feature type="transmembrane region" description="Helical" evidence="2">
    <location>
        <begin position="587"/>
        <end position="614"/>
    </location>
</feature>
<feature type="region of interest" description="Disordered" evidence="1">
    <location>
        <begin position="1"/>
        <end position="105"/>
    </location>
</feature>
<keyword evidence="4" id="KW-1185">Reference proteome</keyword>
<feature type="region of interest" description="Disordered" evidence="1">
    <location>
        <begin position="709"/>
        <end position="732"/>
    </location>
</feature>
<feature type="transmembrane region" description="Helical" evidence="2">
    <location>
        <begin position="255"/>
        <end position="280"/>
    </location>
</feature>
<dbReference type="PANTHER" id="PTHR37544">
    <property type="entry name" value="SPRAY-RELATED"/>
    <property type="match status" value="1"/>
</dbReference>
<keyword evidence="2" id="KW-1133">Transmembrane helix</keyword>
<organism evidence="3 4">
    <name type="scientific">Sphagnurus paluster</name>
    <dbReference type="NCBI Taxonomy" id="117069"/>
    <lineage>
        <taxon>Eukaryota</taxon>
        <taxon>Fungi</taxon>
        <taxon>Dikarya</taxon>
        <taxon>Basidiomycota</taxon>
        <taxon>Agaricomycotina</taxon>
        <taxon>Agaricomycetes</taxon>
        <taxon>Agaricomycetidae</taxon>
        <taxon>Agaricales</taxon>
        <taxon>Tricholomatineae</taxon>
        <taxon>Lyophyllaceae</taxon>
        <taxon>Sphagnurus</taxon>
    </lineage>
</organism>
<evidence type="ECO:0008006" key="5">
    <source>
        <dbReference type="Google" id="ProtNLM"/>
    </source>
</evidence>
<feature type="compositionally biased region" description="Polar residues" evidence="1">
    <location>
        <begin position="721"/>
        <end position="732"/>
    </location>
</feature>
<comment type="caution">
    <text evidence="3">The sequence shown here is derived from an EMBL/GenBank/DDBJ whole genome shotgun (WGS) entry which is preliminary data.</text>
</comment>
<protein>
    <recommendedName>
        <fullName evidence="5">Transmembrane protein</fullName>
    </recommendedName>
</protein>
<dbReference type="Pfam" id="PF11915">
    <property type="entry name" value="DUF3433"/>
    <property type="match status" value="1"/>
</dbReference>
<feature type="region of interest" description="Disordered" evidence="1">
    <location>
        <begin position="113"/>
        <end position="132"/>
    </location>
</feature>
<dbReference type="AlphaFoldDB" id="A0A9P7FXR4"/>
<dbReference type="Proteomes" id="UP000717328">
    <property type="component" value="Unassembled WGS sequence"/>
</dbReference>
<keyword evidence="2" id="KW-0812">Transmembrane</keyword>
<dbReference type="InterPro" id="IPR021840">
    <property type="entry name" value="DUF3433"/>
</dbReference>
<feature type="transmembrane region" description="Helical" evidence="2">
    <location>
        <begin position="147"/>
        <end position="169"/>
    </location>
</feature>
<evidence type="ECO:0000313" key="4">
    <source>
        <dbReference type="Proteomes" id="UP000717328"/>
    </source>
</evidence>
<evidence type="ECO:0000313" key="3">
    <source>
        <dbReference type="EMBL" id="KAG5637195.1"/>
    </source>
</evidence>
<gene>
    <name evidence="3" type="ORF">H0H81_005408</name>
</gene>
<evidence type="ECO:0000256" key="1">
    <source>
        <dbReference type="SAM" id="MobiDB-lite"/>
    </source>
</evidence>
<reference evidence="3" key="1">
    <citation type="submission" date="2021-02" db="EMBL/GenBank/DDBJ databases">
        <authorList>
            <person name="Nieuwenhuis M."/>
            <person name="Van De Peppel L.J.J."/>
        </authorList>
    </citation>
    <scope>NUCLEOTIDE SEQUENCE</scope>
    <source>
        <strain evidence="3">D49</strain>
    </source>
</reference>
<dbReference type="PANTHER" id="PTHR37544:SF3">
    <property type="entry name" value="SPRAY"/>
    <property type="match status" value="1"/>
</dbReference>
<feature type="transmembrane region" description="Helical" evidence="2">
    <location>
        <begin position="189"/>
        <end position="208"/>
    </location>
</feature>
<proteinExistence type="predicted"/>
<evidence type="ECO:0000256" key="2">
    <source>
        <dbReference type="SAM" id="Phobius"/>
    </source>
</evidence>
<dbReference type="EMBL" id="JABCKI010005851">
    <property type="protein sequence ID" value="KAG5637195.1"/>
    <property type="molecule type" value="Genomic_DNA"/>
</dbReference>
<name>A0A9P7FXR4_9AGAR</name>
<sequence length="732" mass="80046">MSPVPSPTTARPPYEAFDSNTTVVSGDEQGGNLDSVAPSATRHAQSTTVAHGPSSSRSNILPLPKGAMALPLGSTSVYHREPSRTPDAGDTPPGTPSQRLLEPEPPHVQFASYRNSTEKIPPPQDSPRGDDINIDEKGWVPWPLRPYFWVPFVLILVLGAIGLEVGLHFSNKNHGWPTSRGSETGFLHYVYTLPPVIVAAVLVAMWTWTDIEIKKMQPYVDLVHGDSPPHRSLLLDYTRTNNFVVWTNAARNKHYLVALASLMVVLSLAFQPLAAALLVVKDTWWRAPDVTLNNLGALGLNQDLQFNDLTSFVTAAGYASASVLYRLQDPPFVSGQYTVAPFEFPNGVSNGTVVVNTTAVKSNTGCIPADVTMERRTESTPEIGPGWTNTASVAGCSLVWLVANTTTTLFGIDTPGCSNGEQQGPFSPLIFWFFTYKPTPAASATFCFPSLSFWEVQVQVDIATQSMTKVTELRPFSSSSNFSSLSANITGAPLNGRAYNGIEFNLTTPDQFVLSRQNATRLQLPAAVFQAAVQSPEGLVGSFEANRFVELTNNVYTSYLALVARNVYFLPYTEAMTMQVRTWRKRVWLSSTAVHLLAAAMFLLAFFGTIVHLFHRADRRRLRLHHLPGTIASAVSIGAQTGMGELLAGRQHQKDITEALQNKKFRIDPQTMKIIMEGEEGYESATSPTDGRKSIFAALQGQNRLSKRFSTFSAKPPSVPTTPRTNGNLDRV</sequence>
<keyword evidence="2" id="KW-0472">Membrane</keyword>
<accession>A0A9P7FXR4</accession>
<dbReference type="OrthoDB" id="3248909at2759"/>